<dbReference type="AlphaFoldDB" id="C0PR43"/>
<name>C0PR43_PICSI</name>
<evidence type="ECO:0000256" key="1">
    <source>
        <dbReference type="ARBA" id="ARBA00004123"/>
    </source>
</evidence>
<feature type="compositionally biased region" description="Basic and acidic residues" evidence="6">
    <location>
        <begin position="85"/>
        <end position="94"/>
    </location>
</feature>
<feature type="region of interest" description="Disordered" evidence="6">
    <location>
        <begin position="482"/>
        <end position="517"/>
    </location>
</feature>
<organism evidence="8">
    <name type="scientific">Picea sitchensis</name>
    <name type="common">Sitka spruce</name>
    <name type="synonym">Pinus sitchensis</name>
    <dbReference type="NCBI Taxonomy" id="3332"/>
    <lineage>
        <taxon>Eukaryota</taxon>
        <taxon>Viridiplantae</taxon>
        <taxon>Streptophyta</taxon>
        <taxon>Embryophyta</taxon>
        <taxon>Tracheophyta</taxon>
        <taxon>Spermatophyta</taxon>
        <taxon>Pinopsida</taxon>
        <taxon>Pinidae</taxon>
        <taxon>Conifers I</taxon>
        <taxon>Pinales</taxon>
        <taxon>Pinaceae</taxon>
        <taxon>Picea</taxon>
    </lineage>
</organism>
<dbReference type="PANTHER" id="PTHR31072:SF170">
    <property type="entry name" value="TRANSCRIPTION FACTOR TCP15-RELATED"/>
    <property type="match status" value="1"/>
</dbReference>
<dbReference type="InterPro" id="IPR005333">
    <property type="entry name" value="Transcription_factor_TCP"/>
</dbReference>
<dbReference type="PROSITE" id="PS51369">
    <property type="entry name" value="TCP"/>
    <property type="match status" value="1"/>
</dbReference>
<proteinExistence type="evidence at transcript level"/>
<evidence type="ECO:0000256" key="6">
    <source>
        <dbReference type="SAM" id="MobiDB-lite"/>
    </source>
</evidence>
<dbReference type="GO" id="GO:0003700">
    <property type="term" value="F:DNA-binding transcription factor activity"/>
    <property type="evidence" value="ECO:0007669"/>
    <property type="project" value="InterPro"/>
</dbReference>
<dbReference type="Pfam" id="PF03634">
    <property type="entry name" value="TCP"/>
    <property type="match status" value="1"/>
</dbReference>
<accession>C0PR43</accession>
<feature type="compositionally biased region" description="Polar residues" evidence="6">
    <location>
        <begin position="482"/>
        <end position="498"/>
    </location>
</feature>
<evidence type="ECO:0000256" key="2">
    <source>
        <dbReference type="ARBA" id="ARBA00023015"/>
    </source>
</evidence>
<dbReference type="InterPro" id="IPR017887">
    <property type="entry name" value="TF_TCP_subgr"/>
</dbReference>
<evidence type="ECO:0000259" key="7">
    <source>
        <dbReference type="PROSITE" id="PS51369"/>
    </source>
</evidence>
<feature type="compositionally biased region" description="Low complexity" evidence="6">
    <location>
        <begin position="386"/>
        <end position="411"/>
    </location>
</feature>
<reference evidence="8" key="1">
    <citation type="submission" date="2009-02" db="EMBL/GenBank/DDBJ databases">
        <title>Full length sequence-verified cDNA sequences from Sitka spruce (Picea sitchensis).</title>
        <authorList>
            <person name="Reid K.E."/>
            <person name="Liao N."/>
            <person name="Ralph S."/>
            <person name="Kolosova N."/>
            <person name="Oddy C."/>
            <person name="Moore R."/>
            <person name="Mayo M."/>
            <person name="Wagner S."/>
            <person name="King J."/>
            <person name="Yanchuk A."/>
            <person name="Holt R."/>
            <person name="Jones S."/>
            <person name="Marra M."/>
            <person name="Ritland C.E."/>
            <person name="Ritland K."/>
            <person name="Bohlmann J."/>
        </authorList>
    </citation>
    <scope>NUCLEOTIDE SEQUENCE</scope>
    <source>
        <tissue evidence="8">Green portion of the leader tissue</tissue>
    </source>
</reference>
<feature type="domain" description="TCP" evidence="7">
    <location>
        <begin position="86"/>
        <end position="140"/>
    </location>
</feature>
<dbReference type="PANTHER" id="PTHR31072">
    <property type="entry name" value="TRANSCRIPTION FACTOR TCP4-RELATED"/>
    <property type="match status" value="1"/>
</dbReference>
<dbReference type="OMA" id="SSEPQMW"/>
<feature type="region of interest" description="Disordered" evidence="6">
    <location>
        <begin position="375"/>
        <end position="417"/>
    </location>
</feature>
<keyword evidence="2" id="KW-0805">Transcription regulation</keyword>
<keyword evidence="4" id="KW-0804">Transcription</keyword>
<dbReference type="GO" id="GO:0043565">
    <property type="term" value="F:sequence-specific DNA binding"/>
    <property type="evidence" value="ECO:0007669"/>
    <property type="project" value="TreeGrafter"/>
</dbReference>
<sequence>MRNPGMIGYVNPAATKEQKGSNLDSAGSFTQALVMSSGVVGMGSNQGDETNNVEGSNMVVAARTSQGESGSVVDPNKKPAAKRSSTKDRHTKVDGRGRRIRMPATCAARVFQLTRELGHKSDGETIEWLLQQAEPSIIAATGTGTIPANFSTLNVSLRGSSSSISAGLKQQSYHHHHQRALAGLTGGLGAPAGGDSLGHQYRMRMGEWERAEEDTKTHAGAEMGSTHGGSAALMGGGFHLQHQHQQEPNLMNEMGESGAEECFGRKRFREDLFKESDQEAAAKPLRSVVQRQSEMMSSPAGIGMGMSMSMPAAAMWAVAPAPPGMSNSGHGGFWMLQPVSAGSNSNPPPLMAAGPQSEPIWTFPPTGSTGYRMPAGTSIQLGATGSGSSLPRSNNNGNNNNNGNQSRISSSTGLPFMPRMNLPMVGSCHEVSGSGSTRLGSGAVPFSSMLLQQGSSTGSIGGAPTESHLGMLAALNAYTNRSMSSEHQSLQESVNQQAGVDRSGEDGHSHQNHANSQ</sequence>
<dbReference type="EMBL" id="BT070783">
    <property type="protein sequence ID" value="ACN40283.1"/>
    <property type="molecule type" value="mRNA"/>
</dbReference>
<dbReference type="GO" id="GO:0005634">
    <property type="term" value="C:nucleus"/>
    <property type="evidence" value="ECO:0007669"/>
    <property type="project" value="UniProtKB-SubCell"/>
</dbReference>
<comment type="subcellular location">
    <subcellularLocation>
        <location evidence="1">Nucleus</location>
    </subcellularLocation>
</comment>
<protein>
    <recommendedName>
        <fullName evidence="7">TCP domain-containing protein</fullName>
    </recommendedName>
</protein>
<evidence type="ECO:0000313" key="8">
    <source>
        <dbReference type="EMBL" id="ACN40283.1"/>
    </source>
</evidence>
<evidence type="ECO:0000256" key="3">
    <source>
        <dbReference type="ARBA" id="ARBA00023125"/>
    </source>
</evidence>
<evidence type="ECO:0000256" key="5">
    <source>
        <dbReference type="ARBA" id="ARBA00023242"/>
    </source>
</evidence>
<evidence type="ECO:0000256" key="4">
    <source>
        <dbReference type="ARBA" id="ARBA00023163"/>
    </source>
</evidence>
<feature type="region of interest" description="Disordered" evidence="6">
    <location>
        <begin position="64"/>
        <end position="94"/>
    </location>
</feature>
<keyword evidence="3" id="KW-0238">DNA-binding</keyword>
<keyword evidence="5" id="KW-0539">Nucleus</keyword>